<keyword evidence="1" id="KW-0732">Signal</keyword>
<reference evidence="2 3" key="1">
    <citation type="journal article" date="2013" name="PLoS Genet.">
        <title>Comparative genome structure, secondary metabolite, and effector coding capacity across Cochliobolus pathogens.</title>
        <authorList>
            <person name="Condon B.J."/>
            <person name="Leng Y."/>
            <person name="Wu D."/>
            <person name="Bushley K.E."/>
            <person name="Ohm R.A."/>
            <person name="Otillar R."/>
            <person name="Martin J."/>
            <person name="Schackwitz W."/>
            <person name="Grimwood J."/>
            <person name="MohdZainudin N."/>
            <person name="Xue C."/>
            <person name="Wang R."/>
            <person name="Manning V.A."/>
            <person name="Dhillon B."/>
            <person name="Tu Z.J."/>
            <person name="Steffenson B.J."/>
            <person name="Salamov A."/>
            <person name="Sun H."/>
            <person name="Lowry S."/>
            <person name="LaButti K."/>
            <person name="Han J."/>
            <person name="Copeland A."/>
            <person name="Lindquist E."/>
            <person name="Barry K."/>
            <person name="Schmutz J."/>
            <person name="Baker S.E."/>
            <person name="Ciuffetti L.M."/>
            <person name="Grigoriev I.V."/>
            <person name="Zhong S."/>
            <person name="Turgeon B.G."/>
        </authorList>
    </citation>
    <scope>NUCLEOTIDE SEQUENCE [LARGE SCALE GENOMIC DNA]</scope>
    <source>
        <strain evidence="2 3">ATCC 44560</strain>
    </source>
</reference>
<dbReference type="OrthoDB" id="10399371at2759"/>
<dbReference type="Proteomes" id="UP000054032">
    <property type="component" value="Unassembled WGS sequence"/>
</dbReference>
<dbReference type="HOGENOM" id="CLU_1703908_0_0_1"/>
<dbReference type="GeneID" id="19122511"/>
<evidence type="ECO:0000256" key="1">
    <source>
        <dbReference type="SAM" id="SignalP"/>
    </source>
</evidence>
<gene>
    <name evidence="2" type="ORF">COCMIDRAFT_34210</name>
</gene>
<dbReference type="KEGG" id="bor:COCMIDRAFT_34210"/>
<protein>
    <submittedName>
        <fullName evidence="2">Uncharacterized protein</fullName>
    </submittedName>
</protein>
<name>W6Z9E1_COCMI</name>
<keyword evidence="3" id="KW-1185">Reference proteome</keyword>
<sequence length="154" mass="16710">MPRFLASTLFSLSFFIATIHAAAAPIPLARIEMKTSTDLCCTSRGTWSSFQDDRQGTTFWAFQTCAKICCGNGEQGPVPGATGRKIPYPPNWCEAGLGYVLCCTPALEHGGCRLNGAQTHYLQVNSMDISQDKNTCLQTGVGGWKYCAKQGTTW</sequence>
<feature type="signal peptide" evidence="1">
    <location>
        <begin position="1"/>
        <end position="23"/>
    </location>
</feature>
<dbReference type="EMBL" id="KI963942">
    <property type="protein sequence ID" value="EUC48337.1"/>
    <property type="molecule type" value="Genomic_DNA"/>
</dbReference>
<evidence type="ECO:0000313" key="2">
    <source>
        <dbReference type="EMBL" id="EUC48337.1"/>
    </source>
</evidence>
<dbReference type="AlphaFoldDB" id="W6Z9E1"/>
<organism evidence="2 3">
    <name type="scientific">Bipolaris oryzae ATCC 44560</name>
    <dbReference type="NCBI Taxonomy" id="930090"/>
    <lineage>
        <taxon>Eukaryota</taxon>
        <taxon>Fungi</taxon>
        <taxon>Dikarya</taxon>
        <taxon>Ascomycota</taxon>
        <taxon>Pezizomycotina</taxon>
        <taxon>Dothideomycetes</taxon>
        <taxon>Pleosporomycetidae</taxon>
        <taxon>Pleosporales</taxon>
        <taxon>Pleosporineae</taxon>
        <taxon>Pleosporaceae</taxon>
        <taxon>Bipolaris</taxon>
    </lineage>
</organism>
<accession>W6Z9E1</accession>
<dbReference type="RefSeq" id="XP_007685148.1">
    <property type="nucleotide sequence ID" value="XM_007686958.1"/>
</dbReference>
<evidence type="ECO:0000313" key="3">
    <source>
        <dbReference type="Proteomes" id="UP000054032"/>
    </source>
</evidence>
<proteinExistence type="predicted"/>
<feature type="chain" id="PRO_5004889622" evidence="1">
    <location>
        <begin position="24"/>
        <end position="154"/>
    </location>
</feature>